<protein>
    <submittedName>
        <fullName evidence="1">Uncharacterized protein</fullName>
    </submittedName>
</protein>
<accession>X1UE98</accession>
<dbReference type="AlphaFoldDB" id="X1UE98"/>
<gene>
    <name evidence="1" type="ORF">S12H4_44598</name>
</gene>
<evidence type="ECO:0000313" key="1">
    <source>
        <dbReference type="EMBL" id="GAJ15834.1"/>
    </source>
</evidence>
<name>X1UE98_9ZZZZ</name>
<organism evidence="1">
    <name type="scientific">marine sediment metagenome</name>
    <dbReference type="NCBI Taxonomy" id="412755"/>
    <lineage>
        <taxon>unclassified sequences</taxon>
        <taxon>metagenomes</taxon>
        <taxon>ecological metagenomes</taxon>
    </lineage>
</organism>
<dbReference type="EMBL" id="BARW01027495">
    <property type="protein sequence ID" value="GAJ15834.1"/>
    <property type="molecule type" value="Genomic_DNA"/>
</dbReference>
<comment type="caution">
    <text evidence="1">The sequence shown here is derived from an EMBL/GenBank/DDBJ whole genome shotgun (WGS) entry which is preliminary data.</text>
</comment>
<sequence>MQGTEGDWFCKVCGNGLTAIDEFSSVGIKCPYAVGDRVWARETWGLSPNEHGHTCLWYRADGEDYDEPQMMRLWNHETKSWILEQTTCPSPTPDNWRPSIHMPKWAARIWRDIVGIRYERLQDISEEDARAEGMTGRLYQEATGKLLTCGRDIFQWYWDTLHPKKDRWADNPWVSVLTLKGEG</sequence>
<proteinExistence type="predicted"/>
<reference evidence="1" key="1">
    <citation type="journal article" date="2014" name="Front. Microbiol.">
        <title>High frequency of phylogenetically diverse reductive dehalogenase-homologous genes in deep subseafloor sedimentary metagenomes.</title>
        <authorList>
            <person name="Kawai M."/>
            <person name="Futagami T."/>
            <person name="Toyoda A."/>
            <person name="Takaki Y."/>
            <person name="Nishi S."/>
            <person name="Hori S."/>
            <person name="Arai W."/>
            <person name="Tsubouchi T."/>
            <person name="Morono Y."/>
            <person name="Uchiyama I."/>
            <person name="Ito T."/>
            <person name="Fujiyama A."/>
            <person name="Inagaki F."/>
            <person name="Takami H."/>
        </authorList>
    </citation>
    <scope>NUCLEOTIDE SEQUENCE</scope>
    <source>
        <strain evidence="1">Expedition CK06-06</strain>
    </source>
</reference>